<dbReference type="Pfam" id="PF07495">
    <property type="entry name" value="Y_Y_Y"/>
    <property type="match status" value="1"/>
</dbReference>
<dbReference type="Gene3D" id="1.10.10.60">
    <property type="entry name" value="Homeodomain-like"/>
    <property type="match status" value="1"/>
</dbReference>
<evidence type="ECO:0000256" key="9">
    <source>
        <dbReference type="ARBA" id="ARBA00023015"/>
    </source>
</evidence>
<evidence type="ECO:0000256" key="4">
    <source>
        <dbReference type="ARBA" id="ARBA00022679"/>
    </source>
</evidence>
<evidence type="ECO:0000256" key="1">
    <source>
        <dbReference type="ARBA" id="ARBA00000085"/>
    </source>
</evidence>
<feature type="domain" description="HTH araC/xylS-type" evidence="12">
    <location>
        <begin position="1210"/>
        <end position="1309"/>
    </location>
</feature>
<evidence type="ECO:0000313" key="15">
    <source>
        <dbReference type="EMBL" id="MBT1697310.1"/>
    </source>
</evidence>
<evidence type="ECO:0000256" key="8">
    <source>
        <dbReference type="ARBA" id="ARBA00023012"/>
    </source>
</evidence>
<dbReference type="InterPro" id="IPR011110">
    <property type="entry name" value="Reg_prop"/>
</dbReference>
<evidence type="ECO:0000256" key="6">
    <source>
        <dbReference type="ARBA" id="ARBA00022777"/>
    </source>
</evidence>
<dbReference type="PROSITE" id="PS01124">
    <property type="entry name" value="HTH_ARAC_FAMILY_2"/>
    <property type="match status" value="1"/>
</dbReference>
<dbReference type="SMART" id="SM00448">
    <property type="entry name" value="REC"/>
    <property type="match status" value="1"/>
</dbReference>
<dbReference type="PANTHER" id="PTHR43547:SF2">
    <property type="entry name" value="HYBRID SIGNAL TRANSDUCTION HISTIDINE KINASE C"/>
    <property type="match status" value="1"/>
</dbReference>
<organism evidence="15 16">
    <name type="scientific">Chryseosolibacter histidini</name>
    <dbReference type="NCBI Taxonomy" id="2782349"/>
    <lineage>
        <taxon>Bacteria</taxon>
        <taxon>Pseudomonadati</taxon>
        <taxon>Bacteroidota</taxon>
        <taxon>Cytophagia</taxon>
        <taxon>Cytophagales</taxon>
        <taxon>Chryseotaleaceae</taxon>
        <taxon>Chryseosolibacter</taxon>
    </lineage>
</organism>
<dbReference type="InterPro" id="IPR018060">
    <property type="entry name" value="HTH_AraC"/>
</dbReference>
<keyword evidence="10" id="KW-0804">Transcription</keyword>
<dbReference type="EC" id="2.7.13.3" evidence="2"/>
<dbReference type="Pfam" id="PF02518">
    <property type="entry name" value="HATPase_c"/>
    <property type="match status" value="1"/>
</dbReference>
<dbReference type="InterPro" id="IPR005467">
    <property type="entry name" value="His_kinase_dom"/>
</dbReference>
<proteinExistence type="predicted"/>
<dbReference type="Gene3D" id="2.130.10.10">
    <property type="entry name" value="YVTN repeat-like/Quinoprotein amine dehydrogenase"/>
    <property type="match status" value="3"/>
</dbReference>
<dbReference type="EMBL" id="JAHESF010000008">
    <property type="protein sequence ID" value="MBT1697310.1"/>
    <property type="molecule type" value="Genomic_DNA"/>
</dbReference>
<protein>
    <recommendedName>
        <fullName evidence="2">histidine kinase</fullName>
        <ecNumber evidence="2">2.7.13.3</ecNumber>
    </recommendedName>
</protein>
<dbReference type="PRINTS" id="PR00344">
    <property type="entry name" value="BCTRLSENSOR"/>
</dbReference>
<evidence type="ECO:0000256" key="7">
    <source>
        <dbReference type="ARBA" id="ARBA00022840"/>
    </source>
</evidence>
<evidence type="ECO:0000256" key="10">
    <source>
        <dbReference type="ARBA" id="ARBA00023163"/>
    </source>
</evidence>
<dbReference type="SUPFAM" id="SSF46689">
    <property type="entry name" value="Homeodomain-like"/>
    <property type="match status" value="1"/>
</dbReference>
<dbReference type="InterPro" id="IPR013783">
    <property type="entry name" value="Ig-like_fold"/>
</dbReference>
<dbReference type="FunFam" id="3.30.565.10:FF:000037">
    <property type="entry name" value="Hybrid sensor histidine kinase/response regulator"/>
    <property type="match status" value="1"/>
</dbReference>
<dbReference type="Pfam" id="PF12833">
    <property type="entry name" value="HTH_18"/>
    <property type="match status" value="1"/>
</dbReference>
<sequence>MSSPAQKTFISKHITVNDGLPQGFVSGIVQDDDGFIWLGTRDGLARYDGHEFKVFYSNDRRATNISSNIITSLYRDRKNRIWILHESKAIDVLYPREERFEAFTGDSVYQAVYKHFSPNFISVDSQDNVWLIDPGNGLWKIDLSAHRVYHLSKREAGLLCDTVRGIIEAPDKNYWVFMQKGVQRLDRQNQVVHSIPFGFPVAKDVNINRNFAEGLAMVDDNTILIREMNGLFLFDTKQFSVREIPVDEKSPAEIPPTTQPQREPGGNLYVEVMSDLYQYDPKEKKATKVWGGVLEQAQSFLIDRSGVAWFGNSASGLQMLNLRSLPFQSYTYTSGFFVDLLQQLDLKFDKARWVPHPHTQQYARDIQTRCDYNSKGALWMVSGAHAAVADLRTKTFTELPLLEGNDPAFYFTPMTISNDTCWRVYSFTGTPVYYDAGKKAWAYPLGADWRLTNPTNILDIVKKGDILWATTKHDGLISINVLTGETRWYKQGRNPDSLPTNELTDLERDPIHDSVVWIGTRAGLVRFNLQQGKAMTFAVKNGLPNNTIYCIAADEKGFLWLSTNKGLCRFDPVSFTMQNFSSSDGLQGDEFNSFHKLKLPDGRIAFGGTAGFTVFDPLQFVDDTFQPDVRLTKVKINNQEADLGAGGALKTLLDEPATLALDYDQNFITFYFAGLQFNNVDKIQYRYRLNGFEAHWNYSGHLGMANYTKLPPGEYTLELNATNTSGVWSKNVRQVFITIDPPLWETKGAYLFYAILLISAVIGYVRYTVKKIRLENLVDLKNKEAEQLKHLGEIKNRFFTNITHEFRTPLTLIISPLEQMLKGNELPETDKKQLRLIQQNSRQLLQLINQLLDLSKLEAGLMQTSVAPVDLEKFVEGLVMPFYSIAASNHVALVFQSEVNGREYFIDKDKLERIVTNLLSNAIKFTPAGGRIEMMVKSADNRNGHDLISLRIADTGIGIPANALPRIFDRFYQADDRATRTYEGTGIGLSLVKELTNLLKGTITVESTVDKGTVFTVTLPLDRSGKVATEISDSKVITSANEARPADQHPPETITSDHGGKPVILIAEDNDQLRGFLAEQLAKTYSVITAANGNDAWEQAVKEMPELIVTDVMMPYMDGITLSKKVRETEDTSHIGLIMLTAKTSVENRIEGLQTGVNDYIAKPFSFDELQLRIANLLGHQKKQRAYFYNQLLKNNAEPSPAPVENEFLTKAYRFLDDGLEDKRAIGVEDLASHFSMSSRTLNRKLSALVGITASEFIRNYRLSKATTLLVKDLTVAEVSYQVGFESPQYFAQCFKVLYGVTPTEYVQQRSEKQSNDPDRISSSIAELKYPSTTIL</sequence>
<dbReference type="SUPFAM" id="SSF63829">
    <property type="entry name" value="Calcium-dependent phosphotriesterase"/>
    <property type="match status" value="2"/>
</dbReference>
<reference evidence="15 16" key="1">
    <citation type="submission" date="2021-05" db="EMBL/GenBank/DDBJ databases">
        <title>A Polyphasic approach of four new species of the genus Ohtaekwangia: Ohtaekwangia histidinii sp. nov., Ohtaekwangia cretensis sp. nov., Ohtaekwangia indiensis sp. nov., Ohtaekwangia reichenbachii sp. nov. from diverse environment.</title>
        <authorList>
            <person name="Octaviana S."/>
        </authorList>
    </citation>
    <scope>NUCLEOTIDE SEQUENCE [LARGE SCALE GENOMIC DNA]</scope>
    <source>
        <strain evidence="15 16">PWU4</strain>
    </source>
</reference>
<dbReference type="Pfam" id="PF00512">
    <property type="entry name" value="HisKA"/>
    <property type="match status" value="1"/>
</dbReference>
<dbReference type="SUPFAM" id="SSF55874">
    <property type="entry name" value="ATPase domain of HSP90 chaperone/DNA topoisomerase II/histidine kinase"/>
    <property type="match status" value="1"/>
</dbReference>
<dbReference type="InterPro" id="IPR036890">
    <property type="entry name" value="HATPase_C_sf"/>
</dbReference>
<dbReference type="InterPro" id="IPR009057">
    <property type="entry name" value="Homeodomain-like_sf"/>
</dbReference>
<dbReference type="SMART" id="SM00342">
    <property type="entry name" value="HTH_ARAC"/>
    <property type="match status" value="1"/>
</dbReference>
<comment type="caution">
    <text evidence="15">The sequence shown here is derived from an EMBL/GenBank/DDBJ whole genome shotgun (WGS) entry which is preliminary data.</text>
</comment>
<dbReference type="Proteomes" id="UP001319200">
    <property type="component" value="Unassembled WGS sequence"/>
</dbReference>
<dbReference type="SMART" id="SM00388">
    <property type="entry name" value="HisKA"/>
    <property type="match status" value="1"/>
</dbReference>
<dbReference type="CDD" id="cd16922">
    <property type="entry name" value="HATPase_EvgS-ArcB-TorS-like"/>
    <property type="match status" value="1"/>
</dbReference>
<dbReference type="InterPro" id="IPR001789">
    <property type="entry name" value="Sig_transdc_resp-reg_receiver"/>
</dbReference>
<dbReference type="InterPro" id="IPR011006">
    <property type="entry name" value="CheY-like_superfamily"/>
</dbReference>
<dbReference type="CDD" id="cd00082">
    <property type="entry name" value="HisKA"/>
    <property type="match status" value="1"/>
</dbReference>
<dbReference type="Gene3D" id="3.40.50.2300">
    <property type="match status" value="1"/>
</dbReference>
<dbReference type="Pfam" id="PF07494">
    <property type="entry name" value="Reg_prop"/>
    <property type="match status" value="2"/>
</dbReference>
<keyword evidence="5" id="KW-0547">Nucleotide-binding</keyword>
<dbReference type="SUPFAM" id="SSF47384">
    <property type="entry name" value="Homodimeric domain of signal transducing histidine kinase"/>
    <property type="match status" value="1"/>
</dbReference>
<dbReference type="GO" id="GO:0003700">
    <property type="term" value="F:DNA-binding transcription factor activity"/>
    <property type="evidence" value="ECO:0007669"/>
    <property type="project" value="InterPro"/>
</dbReference>
<dbReference type="GO" id="GO:0000155">
    <property type="term" value="F:phosphorelay sensor kinase activity"/>
    <property type="evidence" value="ECO:0007669"/>
    <property type="project" value="InterPro"/>
</dbReference>
<gene>
    <name evidence="15" type="ORF">KK083_10510</name>
</gene>
<dbReference type="InterPro" id="IPR003594">
    <property type="entry name" value="HATPase_dom"/>
</dbReference>
<dbReference type="Gene3D" id="1.10.287.130">
    <property type="match status" value="1"/>
</dbReference>
<evidence type="ECO:0000259" key="13">
    <source>
        <dbReference type="PROSITE" id="PS50109"/>
    </source>
</evidence>
<evidence type="ECO:0000256" key="11">
    <source>
        <dbReference type="PROSITE-ProRule" id="PRU00169"/>
    </source>
</evidence>
<evidence type="ECO:0000256" key="3">
    <source>
        <dbReference type="ARBA" id="ARBA00022553"/>
    </source>
</evidence>
<dbReference type="SUPFAM" id="SSF52172">
    <property type="entry name" value="CheY-like"/>
    <property type="match status" value="1"/>
</dbReference>
<dbReference type="PANTHER" id="PTHR43547">
    <property type="entry name" value="TWO-COMPONENT HISTIDINE KINASE"/>
    <property type="match status" value="1"/>
</dbReference>
<dbReference type="InterPro" id="IPR003661">
    <property type="entry name" value="HisK_dim/P_dom"/>
</dbReference>
<keyword evidence="6" id="KW-0418">Kinase</keyword>
<keyword evidence="9" id="KW-0805">Transcription regulation</keyword>
<dbReference type="Pfam" id="PF00072">
    <property type="entry name" value="Response_reg"/>
    <property type="match status" value="1"/>
</dbReference>
<keyword evidence="8" id="KW-0902">Two-component regulatory system</keyword>
<feature type="modified residue" description="4-aspartylphosphate" evidence="11">
    <location>
        <position position="1111"/>
    </location>
</feature>
<dbReference type="GO" id="GO:0005524">
    <property type="term" value="F:ATP binding"/>
    <property type="evidence" value="ECO:0007669"/>
    <property type="project" value="UniProtKB-KW"/>
</dbReference>
<keyword evidence="7" id="KW-0067">ATP-binding</keyword>
<comment type="catalytic activity">
    <reaction evidence="1">
        <text>ATP + protein L-histidine = ADP + protein N-phospho-L-histidine.</text>
        <dbReference type="EC" id="2.7.13.3"/>
    </reaction>
</comment>
<keyword evidence="16" id="KW-1185">Reference proteome</keyword>
<dbReference type="InterPro" id="IPR036097">
    <property type="entry name" value="HisK_dim/P_sf"/>
</dbReference>
<dbReference type="SMART" id="SM00387">
    <property type="entry name" value="HATPase_c"/>
    <property type="match status" value="1"/>
</dbReference>
<dbReference type="InterPro" id="IPR011123">
    <property type="entry name" value="Y_Y_Y"/>
</dbReference>
<evidence type="ECO:0000256" key="2">
    <source>
        <dbReference type="ARBA" id="ARBA00012438"/>
    </source>
</evidence>
<dbReference type="Gene3D" id="2.60.40.10">
    <property type="entry name" value="Immunoglobulins"/>
    <property type="match status" value="1"/>
</dbReference>
<dbReference type="Gene3D" id="3.30.565.10">
    <property type="entry name" value="Histidine kinase-like ATPase, C-terminal domain"/>
    <property type="match status" value="1"/>
</dbReference>
<evidence type="ECO:0000313" key="16">
    <source>
        <dbReference type="Proteomes" id="UP001319200"/>
    </source>
</evidence>
<dbReference type="FunFam" id="1.10.287.130:FF:000045">
    <property type="entry name" value="Two-component system sensor histidine kinase/response regulator"/>
    <property type="match status" value="1"/>
</dbReference>
<keyword evidence="4" id="KW-0808">Transferase</keyword>
<dbReference type="InterPro" id="IPR015943">
    <property type="entry name" value="WD40/YVTN_repeat-like_dom_sf"/>
</dbReference>
<evidence type="ECO:0000259" key="14">
    <source>
        <dbReference type="PROSITE" id="PS50110"/>
    </source>
</evidence>
<feature type="domain" description="Histidine kinase" evidence="13">
    <location>
        <begin position="801"/>
        <end position="1023"/>
    </location>
</feature>
<dbReference type="PROSITE" id="PS50109">
    <property type="entry name" value="HIS_KIN"/>
    <property type="match status" value="1"/>
</dbReference>
<name>A0AAP2DJA1_9BACT</name>
<dbReference type="CDD" id="cd17574">
    <property type="entry name" value="REC_OmpR"/>
    <property type="match status" value="1"/>
</dbReference>
<dbReference type="PROSITE" id="PS50110">
    <property type="entry name" value="RESPONSE_REGULATORY"/>
    <property type="match status" value="1"/>
</dbReference>
<keyword evidence="3 11" id="KW-0597">Phosphoprotein</keyword>
<dbReference type="GO" id="GO:0043565">
    <property type="term" value="F:sequence-specific DNA binding"/>
    <property type="evidence" value="ECO:0007669"/>
    <property type="project" value="InterPro"/>
</dbReference>
<feature type="domain" description="Response regulatory" evidence="14">
    <location>
        <begin position="1063"/>
        <end position="1178"/>
    </location>
</feature>
<evidence type="ECO:0000256" key="5">
    <source>
        <dbReference type="ARBA" id="ARBA00022741"/>
    </source>
</evidence>
<accession>A0AAP2DJA1</accession>
<dbReference type="InterPro" id="IPR004358">
    <property type="entry name" value="Sig_transdc_His_kin-like_C"/>
</dbReference>
<evidence type="ECO:0000259" key="12">
    <source>
        <dbReference type="PROSITE" id="PS01124"/>
    </source>
</evidence>